<accession>A0A0F9G8D9</accession>
<reference evidence="1" key="1">
    <citation type="journal article" date="2015" name="Nature">
        <title>Complex archaea that bridge the gap between prokaryotes and eukaryotes.</title>
        <authorList>
            <person name="Spang A."/>
            <person name="Saw J.H."/>
            <person name="Jorgensen S.L."/>
            <person name="Zaremba-Niedzwiedzka K."/>
            <person name="Martijn J."/>
            <person name="Lind A.E."/>
            <person name="van Eijk R."/>
            <person name="Schleper C."/>
            <person name="Guy L."/>
            <person name="Ettema T.J."/>
        </authorList>
    </citation>
    <scope>NUCLEOTIDE SEQUENCE</scope>
</reference>
<sequence>MKMARKTREDYRYYSVSIRNELRIFFEAYIRKYPNLGYKNVSSFITFLLQQKAEELVKDNPDLAKIEEITLPSGTYVLQEDGTYKRIE</sequence>
<protein>
    <submittedName>
        <fullName evidence="1">Uncharacterized protein</fullName>
    </submittedName>
</protein>
<organism evidence="1">
    <name type="scientific">marine sediment metagenome</name>
    <dbReference type="NCBI Taxonomy" id="412755"/>
    <lineage>
        <taxon>unclassified sequences</taxon>
        <taxon>metagenomes</taxon>
        <taxon>ecological metagenomes</taxon>
    </lineage>
</organism>
<evidence type="ECO:0000313" key="1">
    <source>
        <dbReference type="EMBL" id="KKL59512.1"/>
    </source>
</evidence>
<name>A0A0F9G8D9_9ZZZZ</name>
<dbReference type="AlphaFoldDB" id="A0A0F9G8D9"/>
<proteinExistence type="predicted"/>
<comment type="caution">
    <text evidence="1">The sequence shown here is derived from an EMBL/GenBank/DDBJ whole genome shotgun (WGS) entry which is preliminary data.</text>
</comment>
<dbReference type="EMBL" id="LAZR01029459">
    <property type="protein sequence ID" value="KKL59512.1"/>
    <property type="molecule type" value="Genomic_DNA"/>
</dbReference>
<gene>
    <name evidence="1" type="ORF">LCGC14_2214600</name>
</gene>